<keyword evidence="4" id="KW-1015">Disulfide bond</keyword>
<evidence type="ECO:0000256" key="8">
    <source>
        <dbReference type="SAM" id="SignalP"/>
    </source>
</evidence>
<dbReference type="InterPro" id="IPR043504">
    <property type="entry name" value="Peptidase_S1_PA_chymotrypsin"/>
</dbReference>
<keyword evidence="7" id="KW-0378">Hydrolase</keyword>
<dbReference type="EMBL" id="JAACXV010000164">
    <property type="protein sequence ID" value="KAF7282588.1"/>
    <property type="molecule type" value="Genomic_DNA"/>
</dbReference>
<dbReference type="OrthoDB" id="6339452at2759"/>
<sequence>MLLIYLLFVFSFIPFIQNILYYDSPCVIKKDNSTGRCVYIQECPHVIPGIKKWIFPETCFFEKSEVVICCPNKEDSFRIPHTRMDSTPTKPGEKAEEQCSEYKESLRRSFDPNRLYPVVVGGAKTRKDEFPHMVQIGYDTDNGTSWKCGGSLISDQYVLTAAHCLSTLNFGEAQHARMGIISVYQTANLQQFRIIKRIPHPNYTASEHYHDIGLAKLSQPANYNRYVRPACLHAKHEIDYSWFLLTGWGYTEYAGESSDFLQKLKLELYDVEKCRNVYRNNRKAMLPSGIRDDIMLCASAPDAIGDACLGDSGGPLQAIKAYNGNFDNLYSIVGVTSFGKGCALTKGFPGIYTRVSSYIQWIEGQVWP</sequence>
<dbReference type="SMART" id="SM00020">
    <property type="entry name" value="Tryp_SPc"/>
    <property type="match status" value="1"/>
</dbReference>
<name>A0A834IPI3_RHYFE</name>
<evidence type="ECO:0000313" key="10">
    <source>
        <dbReference type="EMBL" id="KAF7282588.1"/>
    </source>
</evidence>
<accession>A0A834IPI3</accession>
<feature type="chain" id="PRO_5032777658" description="Peptidase S1 domain-containing protein" evidence="8">
    <location>
        <begin position="19"/>
        <end position="368"/>
    </location>
</feature>
<evidence type="ECO:0000256" key="4">
    <source>
        <dbReference type="ARBA" id="ARBA00023157"/>
    </source>
</evidence>
<dbReference type="PROSITE" id="PS50240">
    <property type="entry name" value="TRYPSIN_DOM"/>
    <property type="match status" value="1"/>
</dbReference>
<comment type="caution">
    <text evidence="10">The sequence shown here is derived from an EMBL/GenBank/DDBJ whole genome shotgun (WGS) entry which is preliminary data.</text>
</comment>
<evidence type="ECO:0000256" key="2">
    <source>
        <dbReference type="ARBA" id="ARBA00022525"/>
    </source>
</evidence>
<reference evidence="10" key="1">
    <citation type="submission" date="2020-08" db="EMBL/GenBank/DDBJ databases">
        <title>Genome sequencing and assembly of the red palm weevil Rhynchophorus ferrugineus.</title>
        <authorList>
            <person name="Dias G.B."/>
            <person name="Bergman C.M."/>
            <person name="Manee M."/>
        </authorList>
    </citation>
    <scope>NUCLEOTIDE SEQUENCE</scope>
    <source>
        <strain evidence="10">AA-2017</strain>
        <tissue evidence="10">Whole larva</tissue>
    </source>
</reference>
<dbReference type="AlphaFoldDB" id="A0A834IPI3"/>
<evidence type="ECO:0000256" key="7">
    <source>
        <dbReference type="RuleBase" id="RU363034"/>
    </source>
</evidence>
<keyword evidence="11" id="KW-1185">Reference proteome</keyword>
<dbReference type="InterPro" id="IPR022700">
    <property type="entry name" value="CLIP"/>
</dbReference>
<dbReference type="GO" id="GO:0006508">
    <property type="term" value="P:proteolysis"/>
    <property type="evidence" value="ECO:0007669"/>
    <property type="project" value="UniProtKB-KW"/>
</dbReference>
<evidence type="ECO:0000313" key="11">
    <source>
        <dbReference type="Proteomes" id="UP000625711"/>
    </source>
</evidence>
<dbReference type="PANTHER" id="PTHR24252:SF7">
    <property type="entry name" value="HYALIN"/>
    <property type="match status" value="1"/>
</dbReference>
<gene>
    <name evidence="10" type="ORF">GWI33_002309</name>
</gene>
<feature type="domain" description="Peptidase S1" evidence="9">
    <location>
        <begin position="119"/>
        <end position="367"/>
    </location>
</feature>
<dbReference type="Gene3D" id="2.40.10.10">
    <property type="entry name" value="Trypsin-like serine proteases"/>
    <property type="match status" value="2"/>
</dbReference>
<dbReference type="GO" id="GO:0005576">
    <property type="term" value="C:extracellular region"/>
    <property type="evidence" value="ECO:0007669"/>
    <property type="project" value="UniProtKB-SubCell"/>
</dbReference>
<dbReference type="GO" id="GO:0004252">
    <property type="term" value="F:serine-type endopeptidase activity"/>
    <property type="evidence" value="ECO:0007669"/>
    <property type="project" value="InterPro"/>
</dbReference>
<comment type="subcellular location">
    <subcellularLocation>
        <location evidence="1">Secreted</location>
    </subcellularLocation>
</comment>
<keyword evidence="7" id="KW-0645">Protease</keyword>
<proteinExistence type="inferred from homology"/>
<evidence type="ECO:0000256" key="3">
    <source>
        <dbReference type="ARBA" id="ARBA00022729"/>
    </source>
</evidence>
<dbReference type="SMART" id="SM00680">
    <property type="entry name" value="CLIP"/>
    <property type="match status" value="1"/>
</dbReference>
<dbReference type="InterPro" id="IPR001254">
    <property type="entry name" value="Trypsin_dom"/>
</dbReference>
<dbReference type="FunFam" id="2.40.10.10:FF:000054">
    <property type="entry name" value="Complement C1r subcomponent"/>
    <property type="match status" value="1"/>
</dbReference>
<keyword evidence="5" id="KW-0325">Glycoprotein</keyword>
<feature type="signal peptide" evidence="8">
    <location>
        <begin position="1"/>
        <end position="18"/>
    </location>
</feature>
<dbReference type="PANTHER" id="PTHR24252">
    <property type="entry name" value="ACROSIN-RELATED"/>
    <property type="match status" value="1"/>
</dbReference>
<dbReference type="PROSITE" id="PS00135">
    <property type="entry name" value="TRYPSIN_SER"/>
    <property type="match status" value="1"/>
</dbReference>
<evidence type="ECO:0000256" key="1">
    <source>
        <dbReference type="ARBA" id="ARBA00004613"/>
    </source>
</evidence>
<evidence type="ECO:0000256" key="5">
    <source>
        <dbReference type="ARBA" id="ARBA00023180"/>
    </source>
</evidence>
<protein>
    <recommendedName>
        <fullName evidence="9">Peptidase S1 domain-containing protein</fullName>
    </recommendedName>
</protein>
<dbReference type="Proteomes" id="UP000625711">
    <property type="component" value="Unassembled WGS sequence"/>
</dbReference>
<dbReference type="PROSITE" id="PS00134">
    <property type="entry name" value="TRYPSIN_HIS"/>
    <property type="match status" value="1"/>
</dbReference>
<keyword evidence="2" id="KW-0964">Secreted</keyword>
<organism evidence="10 11">
    <name type="scientific">Rhynchophorus ferrugineus</name>
    <name type="common">Red palm weevil</name>
    <name type="synonym">Curculio ferrugineus</name>
    <dbReference type="NCBI Taxonomy" id="354439"/>
    <lineage>
        <taxon>Eukaryota</taxon>
        <taxon>Metazoa</taxon>
        <taxon>Ecdysozoa</taxon>
        <taxon>Arthropoda</taxon>
        <taxon>Hexapoda</taxon>
        <taxon>Insecta</taxon>
        <taxon>Pterygota</taxon>
        <taxon>Neoptera</taxon>
        <taxon>Endopterygota</taxon>
        <taxon>Coleoptera</taxon>
        <taxon>Polyphaga</taxon>
        <taxon>Cucujiformia</taxon>
        <taxon>Curculionidae</taxon>
        <taxon>Dryophthorinae</taxon>
        <taxon>Rhynchophorus</taxon>
    </lineage>
</organism>
<keyword evidence="3 8" id="KW-0732">Signal</keyword>
<dbReference type="InterPro" id="IPR033116">
    <property type="entry name" value="TRYPSIN_SER"/>
</dbReference>
<dbReference type="InterPro" id="IPR009003">
    <property type="entry name" value="Peptidase_S1_PA"/>
</dbReference>
<evidence type="ECO:0000259" key="9">
    <source>
        <dbReference type="PROSITE" id="PS50240"/>
    </source>
</evidence>
<dbReference type="FunFam" id="2.40.10.10:FF:000028">
    <property type="entry name" value="Serine protease easter"/>
    <property type="match status" value="1"/>
</dbReference>
<comment type="similarity">
    <text evidence="6">Belongs to the peptidase S1 family. CLIP subfamily.</text>
</comment>
<dbReference type="SUPFAM" id="SSF50494">
    <property type="entry name" value="Trypsin-like serine proteases"/>
    <property type="match status" value="1"/>
</dbReference>
<dbReference type="InterPro" id="IPR018114">
    <property type="entry name" value="TRYPSIN_HIS"/>
</dbReference>
<evidence type="ECO:0000256" key="6">
    <source>
        <dbReference type="ARBA" id="ARBA00024195"/>
    </source>
</evidence>
<dbReference type="PRINTS" id="PR00722">
    <property type="entry name" value="CHYMOTRYPSIN"/>
</dbReference>
<dbReference type="CDD" id="cd00190">
    <property type="entry name" value="Tryp_SPc"/>
    <property type="match status" value="1"/>
</dbReference>
<dbReference type="Pfam" id="PF00089">
    <property type="entry name" value="Trypsin"/>
    <property type="match status" value="1"/>
</dbReference>
<dbReference type="InterPro" id="IPR001314">
    <property type="entry name" value="Peptidase_S1A"/>
</dbReference>
<keyword evidence="7" id="KW-0720">Serine protease</keyword>